<dbReference type="EMBL" id="JBFXLU010000158">
    <property type="protein sequence ID" value="KAL2837578.1"/>
    <property type="molecule type" value="Genomic_DNA"/>
</dbReference>
<evidence type="ECO:0000313" key="7">
    <source>
        <dbReference type="Proteomes" id="UP001610446"/>
    </source>
</evidence>
<evidence type="ECO:0000256" key="3">
    <source>
        <dbReference type="ARBA" id="ARBA00022989"/>
    </source>
</evidence>
<keyword evidence="2 5" id="KW-0812">Transmembrane</keyword>
<dbReference type="Pfam" id="PF00083">
    <property type="entry name" value="Sugar_tr"/>
    <property type="match status" value="1"/>
</dbReference>
<dbReference type="InterPro" id="IPR036259">
    <property type="entry name" value="MFS_trans_sf"/>
</dbReference>
<organism evidence="6 7">
    <name type="scientific">Aspergillus pseudoustus</name>
    <dbReference type="NCBI Taxonomy" id="1810923"/>
    <lineage>
        <taxon>Eukaryota</taxon>
        <taxon>Fungi</taxon>
        <taxon>Dikarya</taxon>
        <taxon>Ascomycota</taxon>
        <taxon>Pezizomycotina</taxon>
        <taxon>Eurotiomycetes</taxon>
        <taxon>Eurotiomycetidae</taxon>
        <taxon>Eurotiales</taxon>
        <taxon>Aspergillaceae</taxon>
        <taxon>Aspergillus</taxon>
        <taxon>Aspergillus subgen. Nidulantes</taxon>
    </lineage>
</organism>
<dbReference type="PANTHER" id="PTHR48022">
    <property type="entry name" value="PLASTIDIC GLUCOSE TRANSPORTER 4"/>
    <property type="match status" value="1"/>
</dbReference>
<evidence type="ECO:0000256" key="5">
    <source>
        <dbReference type="SAM" id="Phobius"/>
    </source>
</evidence>
<name>A0ABR4JBY0_9EURO</name>
<evidence type="ECO:0008006" key="8">
    <source>
        <dbReference type="Google" id="ProtNLM"/>
    </source>
</evidence>
<reference evidence="6 7" key="1">
    <citation type="submission" date="2024-07" db="EMBL/GenBank/DDBJ databases">
        <title>Section-level genome sequencing and comparative genomics of Aspergillus sections Usti and Cavernicolus.</title>
        <authorList>
            <consortium name="Lawrence Berkeley National Laboratory"/>
            <person name="Nybo J.L."/>
            <person name="Vesth T.C."/>
            <person name="Theobald S."/>
            <person name="Frisvad J.C."/>
            <person name="Larsen T.O."/>
            <person name="Kjaerboelling I."/>
            <person name="Rothschild-Mancinelli K."/>
            <person name="Lyhne E.K."/>
            <person name="Kogle M.E."/>
            <person name="Barry K."/>
            <person name="Clum A."/>
            <person name="Na H."/>
            <person name="Ledsgaard L."/>
            <person name="Lin J."/>
            <person name="Lipzen A."/>
            <person name="Kuo A."/>
            <person name="Riley R."/>
            <person name="Mondo S."/>
            <person name="Labutti K."/>
            <person name="Haridas S."/>
            <person name="Pangalinan J."/>
            <person name="Salamov A.A."/>
            <person name="Simmons B.A."/>
            <person name="Magnuson J.K."/>
            <person name="Chen J."/>
            <person name="Drula E."/>
            <person name="Henrissat B."/>
            <person name="Wiebenga A."/>
            <person name="Lubbers R.J."/>
            <person name="Gomes A.C."/>
            <person name="Makela M.R."/>
            <person name="Stajich J."/>
            <person name="Grigoriev I.V."/>
            <person name="Mortensen U.H."/>
            <person name="De Vries R.P."/>
            <person name="Baker S.E."/>
            <person name="Andersen M.R."/>
        </authorList>
    </citation>
    <scope>NUCLEOTIDE SEQUENCE [LARGE SCALE GENOMIC DNA]</scope>
    <source>
        <strain evidence="6 7">CBS 123904</strain>
    </source>
</reference>
<dbReference type="InterPro" id="IPR050360">
    <property type="entry name" value="MFS_Sugar_Transporters"/>
</dbReference>
<dbReference type="InterPro" id="IPR005828">
    <property type="entry name" value="MFS_sugar_transport-like"/>
</dbReference>
<evidence type="ECO:0000256" key="1">
    <source>
        <dbReference type="ARBA" id="ARBA00004141"/>
    </source>
</evidence>
<dbReference type="Gene3D" id="1.20.1250.20">
    <property type="entry name" value="MFS general substrate transporter like domains"/>
    <property type="match status" value="2"/>
</dbReference>
<protein>
    <recommendedName>
        <fullName evidence="8">Major facilitator superfamily (MFS) profile domain-containing protein</fullName>
    </recommendedName>
</protein>
<dbReference type="PANTHER" id="PTHR48022:SF80">
    <property type="entry name" value="SUGAR TRANSPORTER, PUTATIVE (AFU_ORTHOLOGUE AFUA_3G12170)-RELATED"/>
    <property type="match status" value="1"/>
</dbReference>
<gene>
    <name evidence="6" type="ORF">BJY01DRAFT_251400</name>
</gene>
<keyword evidence="7" id="KW-1185">Reference proteome</keyword>
<comment type="subcellular location">
    <subcellularLocation>
        <location evidence="1">Membrane</location>
        <topology evidence="1">Multi-pass membrane protein</topology>
    </subcellularLocation>
</comment>
<dbReference type="Proteomes" id="UP001610446">
    <property type="component" value="Unassembled WGS sequence"/>
</dbReference>
<evidence type="ECO:0000256" key="2">
    <source>
        <dbReference type="ARBA" id="ARBA00022692"/>
    </source>
</evidence>
<feature type="transmembrane region" description="Helical" evidence="5">
    <location>
        <begin position="60"/>
        <end position="79"/>
    </location>
</feature>
<accession>A0ABR4JBY0</accession>
<dbReference type="InterPro" id="IPR005829">
    <property type="entry name" value="Sugar_transporter_CS"/>
</dbReference>
<proteinExistence type="predicted"/>
<dbReference type="SUPFAM" id="SSF103473">
    <property type="entry name" value="MFS general substrate transporter"/>
    <property type="match status" value="1"/>
</dbReference>
<evidence type="ECO:0000256" key="4">
    <source>
        <dbReference type="ARBA" id="ARBA00023136"/>
    </source>
</evidence>
<comment type="caution">
    <text evidence="6">The sequence shown here is derived from an EMBL/GenBank/DDBJ whole genome shotgun (WGS) entry which is preliminary data.</text>
</comment>
<keyword evidence="3 5" id="KW-1133">Transmembrane helix</keyword>
<dbReference type="PROSITE" id="PS00216">
    <property type="entry name" value="SUGAR_TRANSPORT_1"/>
    <property type="match status" value="1"/>
</dbReference>
<feature type="transmembrane region" description="Helical" evidence="5">
    <location>
        <begin position="86"/>
        <end position="104"/>
    </location>
</feature>
<feature type="transmembrane region" description="Helical" evidence="5">
    <location>
        <begin position="116"/>
        <end position="137"/>
    </location>
</feature>
<sequence>MVQGHELLAAPRFLEDSEKGCRLVLVTTTKTPSIIGAINSTFSGGAASGALTAGLTIDQLGRRFTIQLGAFIATIGAVLQRTAQDLAMILVGCTVAGRVVGILIRVPRYNGPRATLVSGIYNVVGPIANLIFITFILDRVSRRRPLMFGAGAIAIALVCEAALNSQNEAGTHDIPTIYFQGD</sequence>
<keyword evidence="4 5" id="KW-0472">Membrane</keyword>
<evidence type="ECO:0000313" key="6">
    <source>
        <dbReference type="EMBL" id="KAL2837578.1"/>
    </source>
</evidence>